<dbReference type="GO" id="GO:0016831">
    <property type="term" value="F:carboxy-lyase activity"/>
    <property type="evidence" value="ECO:0007669"/>
    <property type="project" value="UniProtKB-KW"/>
</dbReference>
<evidence type="ECO:0000256" key="5">
    <source>
        <dbReference type="ARBA" id="ARBA00023239"/>
    </source>
</evidence>
<dbReference type="Gene3D" id="3.90.105.10">
    <property type="entry name" value="Molybdopterin biosynthesis moea protein, domain 2"/>
    <property type="match status" value="1"/>
</dbReference>
<protein>
    <recommendedName>
        <fullName evidence="10">Aminotransferase class I/II-fold pyridoxal phosphate-dependent enzyme</fullName>
    </recommendedName>
</protein>
<evidence type="ECO:0000256" key="1">
    <source>
        <dbReference type="ARBA" id="ARBA00001933"/>
    </source>
</evidence>
<dbReference type="SUPFAM" id="SSF53383">
    <property type="entry name" value="PLP-dependent transferases"/>
    <property type="match status" value="1"/>
</dbReference>
<dbReference type="EMBL" id="NHRJ02000020">
    <property type="protein sequence ID" value="PZE19179.1"/>
    <property type="molecule type" value="Genomic_DNA"/>
</dbReference>
<keyword evidence="4" id="KW-0663">Pyridoxal phosphate</keyword>
<dbReference type="InterPro" id="IPR008286">
    <property type="entry name" value="Prn/Lys/Arg_de-COase_C"/>
</dbReference>
<evidence type="ECO:0000259" key="7">
    <source>
        <dbReference type="Pfam" id="PF03711"/>
    </source>
</evidence>
<sequence length="494" mass="53653">MNKFEAPLFDRLVTHAKGDNISFHVPGHKSGRGLDEPALAYYKSLLKLDMTEISGLDDLHHPEEVIFEAQRLAADCFGADETFFLVNGSTVGNLAMIMSVCRRGELLLVQRDVHKSVIHGLMLAGARAVFLNPEIDPVSGVTLGLKAESVRLALHKYPEAKGLLVTRPSYYGTAMALEPIAAVLHEQDKLLLVDEAHGAHFGFHAALPVSALACGADAVVQSTHKLLTSMTMGAMLHVQGDLIDRKEIKRFLTMLQSSSPSYPLMASLDVSRRQMHTQGEKLLSQGLAVVQQFRDRISALPRFAIKQPVDEQYGVRQDPFKVVIEDSCGLLSGFELKDALESRGCYVELADPRAILLVFSLASSAQDVERLIAAMEDIISTDVGAQHVTEGTLTAQHGFSSSALPEISEPVLFGEYESKHKGNASLPLDEAVGMLSAEMVVPYPPGIPVLCPGERISEDVVRYLAQLVAMGARVHGLVQGDMTMLSVLIAVKDQ</sequence>
<keyword evidence="5" id="KW-0456">Lyase</keyword>
<comment type="caution">
    <text evidence="8">The sequence shown here is derived from an EMBL/GenBank/DDBJ whole genome shotgun (WGS) entry which is preliminary data.</text>
</comment>
<keyword evidence="3" id="KW-0210">Decarboxylase</keyword>
<dbReference type="Pfam" id="PF03711">
    <property type="entry name" value="OKR_DC_1_C"/>
    <property type="match status" value="1"/>
</dbReference>
<evidence type="ECO:0000313" key="8">
    <source>
        <dbReference type="EMBL" id="PZE19179.1"/>
    </source>
</evidence>
<keyword evidence="9" id="KW-1185">Reference proteome</keyword>
<dbReference type="InterPro" id="IPR015421">
    <property type="entry name" value="PyrdxlP-dep_Trfase_major"/>
</dbReference>
<dbReference type="Gene3D" id="3.40.640.10">
    <property type="entry name" value="Type I PLP-dependent aspartate aminotransferase-like (Major domain)"/>
    <property type="match status" value="1"/>
</dbReference>
<dbReference type="PANTHER" id="PTHR43277:SF3">
    <property type="entry name" value="DECARBOXYLASE, PUTATIVE-RELATED"/>
    <property type="match status" value="1"/>
</dbReference>
<dbReference type="SUPFAM" id="SSF55904">
    <property type="entry name" value="Ornithine decarboxylase C-terminal domain"/>
    <property type="match status" value="1"/>
</dbReference>
<dbReference type="Proteomes" id="UP000214746">
    <property type="component" value="Unassembled WGS sequence"/>
</dbReference>
<evidence type="ECO:0008006" key="10">
    <source>
        <dbReference type="Google" id="ProtNLM"/>
    </source>
</evidence>
<name>A0A2W1N389_PAEXE</name>
<dbReference type="OrthoDB" id="9815233at2"/>
<feature type="domain" description="Orn/Lys/Arg decarboxylases family 1 pyridoxal-P attachment site" evidence="6">
    <location>
        <begin position="7"/>
        <end position="304"/>
    </location>
</feature>
<dbReference type="Pfam" id="PF01276">
    <property type="entry name" value="OKR_DC_1"/>
    <property type="match status" value="1"/>
</dbReference>
<comment type="similarity">
    <text evidence="2">Belongs to the Orn/Lys/Arg decarboxylase class-I family.</text>
</comment>
<dbReference type="InterPro" id="IPR036633">
    <property type="entry name" value="Prn/Lys/Arg_de-COase_C_sf"/>
</dbReference>
<dbReference type="InterPro" id="IPR015424">
    <property type="entry name" value="PyrdxlP-dep_Trfase"/>
</dbReference>
<comment type="cofactor">
    <cofactor evidence="1">
        <name>pyridoxal 5'-phosphate</name>
        <dbReference type="ChEBI" id="CHEBI:597326"/>
    </cofactor>
</comment>
<organism evidence="8 9">
    <name type="scientific">Paenibacillus xerothermodurans</name>
    <dbReference type="NCBI Taxonomy" id="1977292"/>
    <lineage>
        <taxon>Bacteria</taxon>
        <taxon>Bacillati</taxon>
        <taxon>Bacillota</taxon>
        <taxon>Bacilli</taxon>
        <taxon>Bacillales</taxon>
        <taxon>Paenibacillaceae</taxon>
        <taxon>Paenibacillus</taxon>
    </lineage>
</organism>
<evidence type="ECO:0000256" key="4">
    <source>
        <dbReference type="ARBA" id="ARBA00022898"/>
    </source>
</evidence>
<dbReference type="RefSeq" id="WP_089201656.1">
    <property type="nucleotide sequence ID" value="NZ_NHRJ02000020.1"/>
</dbReference>
<dbReference type="CDD" id="cd00615">
    <property type="entry name" value="Orn_deC_like"/>
    <property type="match status" value="1"/>
</dbReference>
<reference evidence="8" key="1">
    <citation type="submission" date="2018-06" db="EMBL/GenBank/DDBJ databases">
        <title>Paenibacillus xerothermodurans sp. nov. an extremely dry heat resistant spore forming bacterium isolated from the soil of Cape Canaveral, Florida.</title>
        <authorList>
            <person name="Seuylemezian A."/>
            <person name="Kaur N."/>
            <person name="Patil P."/>
            <person name="Patil P."/>
            <person name="Mayilraj S."/>
            <person name="Vaishampayan P."/>
        </authorList>
    </citation>
    <scope>NUCLEOTIDE SEQUENCE [LARGE SCALE GENOMIC DNA]</scope>
    <source>
        <strain evidence="8">ATCC 27380</strain>
    </source>
</reference>
<evidence type="ECO:0000259" key="6">
    <source>
        <dbReference type="Pfam" id="PF01276"/>
    </source>
</evidence>
<gene>
    <name evidence="8" type="ORF">CBW46_019620</name>
</gene>
<dbReference type="InterPro" id="IPR052357">
    <property type="entry name" value="Orn_Lys_Arg_decarboxylase-I"/>
</dbReference>
<dbReference type="AlphaFoldDB" id="A0A2W1N389"/>
<feature type="domain" description="Orn/Lys/Arg decarboxylase C-terminal" evidence="7">
    <location>
        <begin position="421"/>
        <end position="476"/>
    </location>
</feature>
<evidence type="ECO:0000256" key="3">
    <source>
        <dbReference type="ARBA" id="ARBA00022793"/>
    </source>
</evidence>
<accession>A0A2W1N389</accession>
<dbReference type="InterPro" id="IPR000310">
    <property type="entry name" value="Orn/Lys/Arg_deCO2ase_major_dom"/>
</dbReference>
<evidence type="ECO:0000313" key="9">
    <source>
        <dbReference type="Proteomes" id="UP000214746"/>
    </source>
</evidence>
<evidence type="ECO:0000256" key="2">
    <source>
        <dbReference type="ARBA" id="ARBA00010671"/>
    </source>
</evidence>
<proteinExistence type="inferred from homology"/>
<dbReference type="PANTHER" id="PTHR43277">
    <property type="entry name" value="ARGININE DECARBOXYLASE"/>
    <property type="match status" value="1"/>
</dbReference>